<evidence type="ECO:0000313" key="8">
    <source>
        <dbReference type="Proteomes" id="UP000886611"/>
    </source>
</evidence>
<protein>
    <recommendedName>
        <fullName evidence="6">Heme-binding protein 1</fullName>
    </recommendedName>
</protein>
<evidence type="ECO:0000256" key="6">
    <source>
        <dbReference type="ARBA" id="ARBA00040755"/>
    </source>
</evidence>
<dbReference type="InterPro" id="IPR006917">
    <property type="entry name" value="SOUL_heme-bd"/>
</dbReference>
<dbReference type="PANTHER" id="PTHR11220">
    <property type="entry name" value="HEME-BINDING PROTEIN-RELATED"/>
    <property type="match status" value="1"/>
</dbReference>
<accession>A0A8X8BQS6</accession>
<dbReference type="FunFam" id="3.20.80.10:FF:000003">
    <property type="entry name" value="Heme-binding protein 1"/>
    <property type="match status" value="1"/>
</dbReference>
<feature type="non-terminal residue" evidence="7">
    <location>
        <position position="173"/>
    </location>
</feature>
<gene>
    <name evidence="7" type="primary">Hebp1_1</name>
    <name evidence="7" type="ORF">GTO96_0002645</name>
</gene>
<comment type="subcellular location">
    <subcellularLocation>
        <location evidence="1">Cytoplasm</location>
    </subcellularLocation>
</comment>
<evidence type="ECO:0000256" key="3">
    <source>
        <dbReference type="ARBA" id="ARBA00011245"/>
    </source>
</evidence>
<name>A0A8X8BQS6_POLSE</name>
<dbReference type="SUPFAM" id="SSF55136">
    <property type="entry name" value="Probable bacterial effector-binding domain"/>
    <property type="match status" value="1"/>
</dbReference>
<dbReference type="InterPro" id="IPR011256">
    <property type="entry name" value="Reg_factor_effector_dom_sf"/>
</dbReference>
<keyword evidence="8" id="KW-1185">Reference proteome</keyword>
<evidence type="ECO:0000256" key="4">
    <source>
        <dbReference type="ARBA" id="ARBA00022490"/>
    </source>
</evidence>
<comment type="function">
    <text evidence="5">May bind free porphyrinogens that may be present in the cell and thus facilitate removal of these potentially toxic compound. Binds with a high affinity to one molecule of heme or porphyrins. It binds metalloporphyrins, free porphyrins and N-methylprotoporphyrin with similar affinities.</text>
</comment>
<feature type="non-terminal residue" evidence="7">
    <location>
        <position position="1"/>
    </location>
</feature>
<comment type="similarity">
    <text evidence="2">Belongs to the HEBP family.</text>
</comment>
<sequence>MSLCHLLQEDVNYEVRRYDGGKFACVDTDSRSFDEASREAVLKLLKYMGGSNDKGVGMGMTAPVSMIAFPKADGSLSGKLKVGLRLPTKFQVEPPKPIDEGIRIEDRPGMTVYSTQFGGYAKEADYRFHANRLMTVLGDGAPYQRNQYLCNGYDPPMKPYGRRNEVWLLQEEP</sequence>
<dbReference type="AlphaFoldDB" id="A0A8X8BQS6"/>
<comment type="subunit">
    <text evidence="3">Monomer.</text>
</comment>
<dbReference type="PANTHER" id="PTHR11220:SF22">
    <property type="entry name" value="HEME-BINDING PROTEIN 1"/>
    <property type="match status" value="1"/>
</dbReference>
<organism evidence="7 8">
    <name type="scientific">Polypterus senegalus</name>
    <name type="common">Senegal bichir</name>
    <dbReference type="NCBI Taxonomy" id="55291"/>
    <lineage>
        <taxon>Eukaryota</taxon>
        <taxon>Metazoa</taxon>
        <taxon>Chordata</taxon>
        <taxon>Craniata</taxon>
        <taxon>Vertebrata</taxon>
        <taxon>Euteleostomi</taxon>
        <taxon>Actinopterygii</taxon>
        <taxon>Polypteriformes</taxon>
        <taxon>Polypteridae</taxon>
        <taxon>Polypterus</taxon>
    </lineage>
</organism>
<dbReference type="GO" id="GO:0020037">
    <property type="term" value="F:heme binding"/>
    <property type="evidence" value="ECO:0007669"/>
    <property type="project" value="TreeGrafter"/>
</dbReference>
<evidence type="ECO:0000256" key="5">
    <source>
        <dbReference type="ARBA" id="ARBA00037673"/>
    </source>
</evidence>
<dbReference type="Proteomes" id="UP000886611">
    <property type="component" value="Unassembled WGS sequence"/>
</dbReference>
<keyword evidence="4" id="KW-0963">Cytoplasm</keyword>
<comment type="caution">
    <text evidence="7">The sequence shown here is derived from an EMBL/GenBank/DDBJ whole genome shotgun (WGS) entry which is preliminary data.</text>
</comment>
<dbReference type="GO" id="GO:0005737">
    <property type="term" value="C:cytoplasm"/>
    <property type="evidence" value="ECO:0007669"/>
    <property type="project" value="UniProtKB-SubCell"/>
</dbReference>
<dbReference type="Gene3D" id="3.20.80.10">
    <property type="entry name" value="Regulatory factor, effector binding domain"/>
    <property type="match status" value="1"/>
</dbReference>
<evidence type="ECO:0000313" key="7">
    <source>
        <dbReference type="EMBL" id="KAG2463589.1"/>
    </source>
</evidence>
<evidence type="ECO:0000256" key="1">
    <source>
        <dbReference type="ARBA" id="ARBA00004496"/>
    </source>
</evidence>
<evidence type="ECO:0000256" key="2">
    <source>
        <dbReference type="ARBA" id="ARBA00009817"/>
    </source>
</evidence>
<dbReference type="EMBL" id="JAATIS010003638">
    <property type="protein sequence ID" value="KAG2463589.1"/>
    <property type="molecule type" value="Genomic_DNA"/>
</dbReference>
<reference evidence="7 8" key="1">
    <citation type="journal article" date="2021" name="Cell">
        <title>Tracing the genetic footprints of vertebrate landing in non-teleost ray-finned fishes.</title>
        <authorList>
            <person name="Bi X."/>
            <person name="Wang K."/>
            <person name="Yang L."/>
            <person name="Pan H."/>
            <person name="Jiang H."/>
            <person name="Wei Q."/>
            <person name="Fang M."/>
            <person name="Yu H."/>
            <person name="Zhu C."/>
            <person name="Cai Y."/>
            <person name="He Y."/>
            <person name="Gan X."/>
            <person name="Zeng H."/>
            <person name="Yu D."/>
            <person name="Zhu Y."/>
            <person name="Jiang H."/>
            <person name="Qiu Q."/>
            <person name="Yang H."/>
            <person name="Zhang Y.E."/>
            <person name="Wang W."/>
            <person name="Zhu M."/>
            <person name="He S."/>
            <person name="Zhang G."/>
        </authorList>
    </citation>
    <scope>NUCLEOTIDE SEQUENCE [LARGE SCALE GENOMIC DNA]</scope>
    <source>
        <strain evidence="7">Bchr_013</strain>
    </source>
</reference>
<dbReference type="Pfam" id="PF04832">
    <property type="entry name" value="SOUL"/>
    <property type="match status" value="1"/>
</dbReference>
<proteinExistence type="inferred from homology"/>